<dbReference type="EMBL" id="JADKFW010000015">
    <property type="protein sequence ID" value="MBK9719112.1"/>
    <property type="molecule type" value="Genomic_DNA"/>
</dbReference>
<dbReference type="SUPFAM" id="SSF48452">
    <property type="entry name" value="TPR-like"/>
    <property type="match status" value="1"/>
</dbReference>
<evidence type="ECO:0000313" key="2">
    <source>
        <dbReference type="Proteomes" id="UP000808349"/>
    </source>
</evidence>
<proteinExistence type="predicted"/>
<evidence type="ECO:0008006" key="3">
    <source>
        <dbReference type="Google" id="ProtNLM"/>
    </source>
</evidence>
<name>A0A9D7XIU1_9BACT</name>
<dbReference type="AlphaFoldDB" id="A0A9D7XIU1"/>
<reference evidence="1 2" key="1">
    <citation type="submission" date="2020-10" db="EMBL/GenBank/DDBJ databases">
        <title>Connecting structure to function with the recovery of over 1000 high-quality activated sludge metagenome-assembled genomes encoding full-length rRNA genes using long-read sequencing.</title>
        <authorList>
            <person name="Singleton C.M."/>
            <person name="Petriglieri F."/>
            <person name="Kristensen J.M."/>
            <person name="Kirkegaard R.H."/>
            <person name="Michaelsen T.Y."/>
            <person name="Andersen M.H."/>
            <person name="Karst S.M."/>
            <person name="Dueholm M.S."/>
            <person name="Nielsen P.H."/>
            <person name="Albertsen M."/>
        </authorList>
    </citation>
    <scope>NUCLEOTIDE SEQUENCE [LARGE SCALE GENOMIC DNA]</scope>
    <source>
        <strain evidence="1">Ribe_18-Q3-R11-54_BAT3C.373</strain>
    </source>
</reference>
<evidence type="ECO:0000313" key="1">
    <source>
        <dbReference type="EMBL" id="MBK9719112.1"/>
    </source>
</evidence>
<accession>A0A9D7XIU1</accession>
<dbReference type="Proteomes" id="UP000808349">
    <property type="component" value="Unassembled WGS sequence"/>
</dbReference>
<dbReference type="InterPro" id="IPR011990">
    <property type="entry name" value="TPR-like_helical_dom_sf"/>
</dbReference>
<protein>
    <recommendedName>
        <fullName evidence="3">Tetratricopeptide repeat protein</fullName>
    </recommendedName>
</protein>
<comment type="caution">
    <text evidence="1">The sequence shown here is derived from an EMBL/GenBank/DDBJ whole genome shotgun (WGS) entry which is preliminary data.</text>
</comment>
<dbReference type="Gene3D" id="1.25.40.10">
    <property type="entry name" value="Tetratricopeptide repeat domain"/>
    <property type="match status" value="1"/>
</dbReference>
<sequence>MIQFILSSKQTQIYLISIIIIGFFACKNNPASPNPTEQAKFDDPRSGAALAASFDGNKLVEWPDLDSIKNRRTYNIEMTRAVYLGHLNDVKGYLLYGRAFMENGQVENAADIFSKGILKFENTPDLFQARGESLLKSRQLTAAIDDLWKAGQKMENTPNPKGIIGMGLIDSIADMTLQYKNYLLMGIAFQCNNDFSNADKMFEVCGDFSTNSDLWVRSYYWQYSCYTRSNRMVDAKSILSSVNDKMQILPSSKPYLDAMLHYKGTLAEKDFIDLENPPKNSIDAEAWIIGAYAVGVKALLDKDQTKAIDVFKKILATGYWTLLPYIAAEGEMAHMKGVVIKDAEEIQLNTQEKRRNTK</sequence>
<organism evidence="1 2">
    <name type="scientific">Candidatus Defluviibacterium haderslevense</name>
    <dbReference type="NCBI Taxonomy" id="2981993"/>
    <lineage>
        <taxon>Bacteria</taxon>
        <taxon>Pseudomonadati</taxon>
        <taxon>Bacteroidota</taxon>
        <taxon>Saprospiria</taxon>
        <taxon>Saprospirales</taxon>
        <taxon>Saprospiraceae</taxon>
        <taxon>Candidatus Defluviibacterium</taxon>
    </lineage>
</organism>
<gene>
    <name evidence="1" type="ORF">IPO85_16660</name>
</gene>